<organism evidence="1 2">
    <name type="scientific">Coemansia linderi</name>
    <dbReference type="NCBI Taxonomy" id="2663919"/>
    <lineage>
        <taxon>Eukaryota</taxon>
        <taxon>Fungi</taxon>
        <taxon>Fungi incertae sedis</taxon>
        <taxon>Zoopagomycota</taxon>
        <taxon>Kickxellomycotina</taxon>
        <taxon>Kickxellomycetes</taxon>
        <taxon>Kickxellales</taxon>
        <taxon>Kickxellaceae</taxon>
        <taxon>Coemansia</taxon>
    </lineage>
</organism>
<name>A0ACC1KED4_9FUNG</name>
<reference evidence="1" key="1">
    <citation type="submission" date="2022-07" db="EMBL/GenBank/DDBJ databases">
        <title>Phylogenomic reconstructions and comparative analyses of Kickxellomycotina fungi.</title>
        <authorList>
            <person name="Reynolds N.K."/>
            <person name="Stajich J.E."/>
            <person name="Barry K."/>
            <person name="Grigoriev I.V."/>
            <person name="Crous P."/>
            <person name="Smith M.E."/>
        </authorList>
    </citation>
    <scope>NUCLEOTIDE SEQUENCE</scope>
    <source>
        <strain evidence="1">BCRC 34191</strain>
    </source>
</reference>
<sequence>MALAMSSSLLIGTSFVLTKKGLMETTSRYGSATEGLQYFKNVLWWAGMITMGLGEFANFAAYSFAPAILVTPLGALSVIVGAVLASIFLGERINTVGRAGCALCLMGSVVVVLNAPRDGDIESIEQIMHMAVQPPFLVYAVSSIAFLVIMITRVAKRHGQNNPLVYLSICSIAGSMTVTACKAFGIALKLTFAGNNQFVHFSTYFFAGVVGLCIVVQMNYFNKALEQFETNIVTPIYYVFFTSATIVASVALFQGFTDSTNKELASLLCGFITIFIGVFLLNGTKSGGSSCADGGQHQPLPTEEPGRRLSSYSGGGSLRRVSHGGAAAFDLDDFEVYDNGVHESYPMHERRRTTDSEKVHLPFDTQKKGFKYIYWGSCAFFSALPVIGEGKKTDRANATKGQRTAAATEGDSGAKATEVPVDEADEAVIQQGSLLTAEAIDTPDTSDEKPMKGGKVTSRGYLGWVLTQSKPYKTMKPGRTNFINGSNRPFPLNPAFRPRMPLPDAKKEEIYKDYLSDPVKNTPRILGAKYHISIKRVEAIIKLKAIEHHMVNAGDIVAQKSLTAGMESILGISKDSATVTEKLLSEVHRVGAPRFHAVPEEEEFTAVDAAEVLGRKPYQLIVDRLTASKPFVVDYEGLDPKFAPRPVVKLSKSETAKLESLGPAEEQVLDKDETLASRRWKFVFTDIGKSDSMADRKVLIRDKDGTLKLAGREYKLKRYGQVWKH</sequence>
<gene>
    <name evidence="1" type="ORF">GGI18_003036</name>
</gene>
<evidence type="ECO:0000313" key="1">
    <source>
        <dbReference type="EMBL" id="KAJ2788303.1"/>
    </source>
</evidence>
<dbReference type="EMBL" id="JANBUK010000903">
    <property type="protein sequence ID" value="KAJ2788303.1"/>
    <property type="molecule type" value="Genomic_DNA"/>
</dbReference>
<accession>A0ACC1KED4</accession>
<protein>
    <submittedName>
        <fullName evidence="1">Uncharacterized protein</fullName>
    </submittedName>
</protein>
<keyword evidence="2" id="KW-1185">Reference proteome</keyword>
<dbReference type="Proteomes" id="UP001140066">
    <property type="component" value="Unassembled WGS sequence"/>
</dbReference>
<evidence type="ECO:0000313" key="2">
    <source>
        <dbReference type="Proteomes" id="UP001140066"/>
    </source>
</evidence>
<proteinExistence type="predicted"/>
<comment type="caution">
    <text evidence="1">The sequence shown here is derived from an EMBL/GenBank/DDBJ whole genome shotgun (WGS) entry which is preliminary data.</text>
</comment>